<keyword evidence="2" id="KW-0812">Transmembrane</keyword>
<comment type="caution">
    <text evidence="3">The sequence shown here is derived from an EMBL/GenBank/DDBJ whole genome shotgun (WGS) entry which is preliminary data.</text>
</comment>
<keyword evidence="4" id="KW-1185">Reference proteome</keyword>
<keyword evidence="2" id="KW-0472">Membrane</keyword>
<dbReference type="OrthoDB" id="6687316at2"/>
<feature type="transmembrane region" description="Helical" evidence="2">
    <location>
        <begin position="104"/>
        <end position="126"/>
    </location>
</feature>
<dbReference type="Gene3D" id="3.10.450.160">
    <property type="entry name" value="inner membrane protein cigr"/>
    <property type="match status" value="1"/>
</dbReference>
<feature type="compositionally biased region" description="Basic and acidic residues" evidence="1">
    <location>
        <begin position="26"/>
        <end position="71"/>
    </location>
</feature>
<evidence type="ECO:0000313" key="3">
    <source>
        <dbReference type="EMBL" id="TFZ00132.1"/>
    </source>
</evidence>
<dbReference type="Proteomes" id="UP000297839">
    <property type="component" value="Unassembled WGS sequence"/>
</dbReference>
<organism evidence="3 4">
    <name type="scientific">Ramlibacter humi</name>
    <dbReference type="NCBI Taxonomy" id="2530451"/>
    <lineage>
        <taxon>Bacteria</taxon>
        <taxon>Pseudomonadati</taxon>
        <taxon>Pseudomonadota</taxon>
        <taxon>Betaproteobacteria</taxon>
        <taxon>Burkholderiales</taxon>
        <taxon>Comamonadaceae</taxon>
        <taxon>Ramlibacter</taxon>
    </lineage>
</organism>
<name>A0A4Z0BMY4_9BURK</name>
<evidence type="ECO:0000256" key="1">
    <source>
        <dbReference type="SAM" id="MobiDB-lite"/>
    </source>
</evidence>
<proteinExistence type="predicted"/>
<gene>
    <name evidence="3" type="ORF">EZ216_13570</name>
</gene>
<sequence length="128" mass="14634">MERRTLLDAMLATAFAALGGPALAQPRDEPERRREGPPRGPDMRERRGPERYERDERRGPERDGRGPEPWRRGGRLPPEYRNRNYVVDNWRAHRLPPPPRGHEWIAVGGDYLLVVIATGVIVQVLAGQ</sequence>
<accession>A0A4Z0BMY4</accession>
<evidence type="ECO:0008006" key="5">
    <source>
        <dbReference type="Google" id="ProtNLM"/>
    </source>
</evidence>
<evidence type="ECO:0000256" key="2">
    <source>
        <dbReference type="SAM" id="Phobius"/>
    </source>
</evidence>
<dbReference type="InterPro" id="IPR024572">
    <property type="entry name" value="RcnB"/>
</dbReference>
<evidence type="ECO:0000313" key="4">
    <source>
        <dbReference type="Proteomes" id="UP000297839"/>
    </source>
</evidence>
<feature type="region of interest" description="Disordered" evidence="1">
    <location>
        <begin position="16"/>
        <end position="80"/>
    </location>
</feature>
<protein>
    <recommendedName>
        <fullName evidence="5">RcnB family protein</fullName>
    </recommendedName>
</protein>
<dbReference type="AlphaFoldDB" id="A0A4Z0BMY4"/>
<keyword evidence="2" id="KW-1133">Transmembrane helix</keyword>
<reference evidence="3 4" key="1">
    <citation type="submission" date="2019-03" db="EMBL/GenBank/DDBJ databases">
        <title>Ramlibacter sp. 18x22-1, whole genome shotgun sequence.</title>
        <authorList>
            <person name="Zhang X."/>
            <person name="Feng G."/>
            <person name="Zhu H."/>
        </authorList>
    </citation>
    <scope>NUCLEOTIDE SEQUENCE [LARGE SCALE GENOMIC DNA]</scope>
    <source>
        <strain evidence="3 4">18x22-1</strain>
    </source>
</reference>
<dbReference type="RefSeq" id="WP_135250319.1">
    <property type="nucleotide sequence ID" value="NZ_SMLK01000004.1"/>
</dbReference>
<dbReference type="Pfam" id="PF11776">
    <property type="entry name" value="RcnB"/>
    <property type="match status" value="1"/>
</dbReference>
<dbReference type="EMBL" id="SMLK01000004">
    <property type="protein sequence ID" value="TFZ00132.1"/>
    <property type="molecule type" value="Genomic_DNA"/>
</dbReference>